<dbReference type="Pfam" id="PF00364">
    <property type="entry name" value="Biotin_lipoyl"/>
    <property type="match status" value="1"/>
</dbReference>
<sequence>MLAENSIDARRGVVSMHNANVSAFGKSCYSTPTKRAGMLVSCVKTSEASVTNKSNGSLEKSTPRGATFPSGCEELVAGVCDETQIAELKIKIGNFEMHLKRNINSAEAPVLFASPTEAPPIPSKPMSDSAPAAAPLSSVKAKENPFVNDSVKKSRKLAALEASGATGYVLVSCPTVGSFRKARTLKGKKQPPACKEELVAGVCDETQIAELKIKIGNFEMHLKRNINSAEAPVLFASPTEAPPIPSKPMSDSAPAAAPSSSVKAKENPFVNDSVKKSRKLAALEASGATGYVLVSCPTVGSFRKARTLKGKKQPPACKEGDVIKEGKTICYLDQFGTELPVKSDVDGEVIKILFDDGEAVGYGDPLIAVLPSFHDTIAV</sequence>
<gene>
    <name evidence="3" type="ORF">CTI12_AA159870</name>
</gene>
<dbReference type="Proteomes" id="UP000245207">
    <property type="component" value="Unassembled WGS sequence"/>
</dbReference>
<organism evidence="3 4">
    <name type="scientific">Artemisia annua</name>
    <name type="common">Sweet wormwood</name>
    <dbReference type="NCBI Taxonomy" id="35608"/>
    <lineage>
        <taxon>Eukaryota</taxon>
        <taxon>Viridiplantae</taxon>
        <taxon>Streptophyta</taxon>
        <taxon>Embryophyta</taxon>
        <taxon>Tracheophyta</taxon>
        <taxon>Spermatophyta</taxon>
        <taxon>Magnoliopsida</taxon>
        <taxon>eudicotyledons</taxon>
        <taxon>Gunneridae</taxon>
        <taxon>Pentapetalae</taxon>
        <taxon>asterids</taxon>
        <taxon>campanulids</taxon>
        <taxon>Asterales</taxon>
        <taxon>Asteraceae</taxon>
        <taxon>Asteroideae</taxon>
        <taxon>Anthemideae</taxon>
        <taxon>Artemisiinae</taxon>
        <taxon>Artemisia</taxon>
    </lineage>
</organism>
<reference evidence="3 4" key="1">
    <citation type="journal article" date="2018" name="Mol. Plant">
        <title>The genome of Artemisia annua provides insight into the evolution of Asteraceae family and artemisinin biosynthesis.</title>
        <authorList>
            <person name="Shen Q."/>
            <person name="Zhang L."/>
            <person name="Liao Z."/>
            <person name="Wang S."/>
            <person name="Yan T."/>
            <person name="Shi P."/>
            <person name="Liu M."/>
            <person name="Fu X."/>
            <person name="Pan Q."/>
            <person name="Wang Y."/>
            <person name="Lv Z."/>
            <person name="Lu X."/>
            <person name="Zhang F."/>
            <person name="Jiang W."/>
            <person name="Ma Y."/>
            <person name="Chen M."/>
            <person name="Hao X."/>
            <person name="Li L."/>
            <person name="Tang Y."/>
            <person name="Lv G."/>
            <person name="Zhou Y."/>
            <person name="Sun X."/>
            <person name="Brodelius P.E."/>
            <person name="Rose J.K.C."/>
            <person name="Tang K."/>
        </authorList>
    </citation>
    <scope>NUCLEOTIDE SEQUENCE [LARGE SCALE GENOMIC DNA]</scope>
    <source>
        <strain evidence="4">cv. Huhao1</strain>
        <tissue evidence="3">Leaf</tissue>
    </source>
</reference>
<keyword evidence="4" id="KW-1185">Reference proteome</keyword>
<dbReference type="PANTHER" id="PTHR47597">
    <property type="entry name" value="IS A MEMBER OF THE PF|00364 BIOTIN-REQUIRING ENZYMES FAMILY-RELATED"/>
    <property type="match status" value="1"/>
</dbReference>
<evidence type="ECO:0000256" key="1">
    <source>
        <dbReference type="SAM" id="MobiDB-lite"/>
    </source>
</evidence>
<feature type="domain" description="Lipoyl-binding" evidence="2">
    <location>
        <begin position="314"/>
        <end position="368"/>
    </location>
</feature>
<evidence type="ECO:0000259" key="2">
    <source>
        <dbReference type="Pfam" id="PF00364"/>
    </source>
</evidence>
<dbReference type="EMBL" id="PKPP01001236">
    <property type="protein sequence ID" value="PWA84369.1"/>
    <property type="molecule type" value="Genomic_DNA"/>
</dbReference>
<evidence type="ECO:0000313" key="3">
    <source>
        <dbReference type="EMBL" id="PWA84369.1"/>
    </source>
</evidence>
<accession>A0A2U1PF53</accession>
<dbReference type="InterPro" id="IPR011053">
    <property type="entry name" value="Single_hybrid_motif"/>
</dbReference>
<dbReference type="CDD" id="cd06850">
    <property type="entry name" value="biotinyl_domain"/>
    <property type="match status" value="1"/>
</dbReference>
<comment type="caution">
    <text evidence="3">The sequence shown here is derived from an EMBL/GenBank/DDBJ whole genome shotgun (WGS) entry which is preliminary data.</text>
</comment>
<dbReference type="Gene3D" id="2.40.50.100">
    <property type="match status" value="1"/>
</dbReference>
<feature type="compositionally biased region" description="Low complexity" evidence="1">
    <location>
        <begin position="247"/>
        <end position="262"/>
    </location>
</feature>
<feature type="region of interest" description="Disordered" evidence="1">
    <location>
        <begin position="239"/>
        <end position="268"/>
    </location>
</feature>
<name>A0A2U1PF53_ARTAN</name>
<dbReference type="SUPFAM" id="SSF51230">
    <property type="entry name" value="Single hybrid motif"/>
    <property type="match status" value="1"/>
</dbReference>
<dbReference type="OrthoDB" id="529457at2759"/>
<dbReference type="InterPro" id="IPR000089">
    <property type="entry name" value="Biotin_lipoyl"/>
</dbReference>
<protein>
    <submittedName>
        <fullName evidence="3">Biotin/lipoyl attachment domain-containing protein</fullName>
    </submittedName>
</protein>
<dbReference type="PANTHER" id="PTHR47597:SF2">
    <property type="entry name" value="LIPOYL-BINDING DOMAIN-CONTAINING PROTEIN"/>
    <property type="match status" value="1"/>
</dbReference>
<dbReference type="InterPro" id="IPR053217">
    <property type="entry name" value="ACC_Biotin_Carrier"/>
</dbReference>
<proteinExistence type="predicted"/>
<dbReference type="AlphaFoldDB" id="A0A2U1PF53"/>
<evidence type="ECO:0000313" key="4">
    <source>
        <dbReference type="Proteomes" id="UP000245207"/>
    </source>
</evidence>